<keyword evidence="3" id="KW-0231">Viral genome packaging</keyword>
<keyword evidence="2" id="KW-1162">Viral penetration into host cytoplasm</keyword>
<proteinExistence type="predicted"/>
<evidence type="ECO:0000256" key="1">
    <source>
        <dbReference type="ARBA" id="ARBA00022950"/>
    </source>
</evidence>
<accession>A0A8S5UA78</accession>
<dbReference type="Pfam" id="PF04860">
    <property type="entry name" value="Phage_portal"/>
    <property type="match status" value="1"/>
</dbReference>
<protein>
    <submittedName>
        <fullName evidence="4">Portal protein</fullName>
    </submittedName>
</protein>
<dbReference type="EMBL" id="BK016048">
    <property type="protein sequence ID" value="DAF91262.1"/>
    <property type="molecule type" value="Genomic_DNA"/>
</dbReference>
<organism evidence="4">
    <name type="scientific">Siphoviridae sp. ctij073</name>
    <dbReference type="NCBI Taxonomy" id="2825625"/>
    <lineage>
        <taxon>Viruses</taxon>
        <taxon>Duplodnaviria</taxon>
        <taxon>Heunggongvirae</taxon>
        <taxon>Uroviricota</taxon>
        <taxon>Caudoviricetes</taxon>
    </lineage>
</organism>
<dbReference type="Gene3D" id="3.30.1120.70">
    <property type="match status" value="1"/>
</dbReference>
<keyword evidence="2" id="KW-1171">Viral genome ejection through host cell envelope</keyword>
<evidence type="ECO:0000313" key="4">
    <source>
        <dbReference type="EMBL" id="DAF91262.1"/>
    </source>
</evidence>
<dbReference type="NCBIfam" id="TIGR01537">
    <property type="entry name" value="portal_HK97"/>
    <property type="match status" value="1"/>
</dbReference>
<evidence type="ECO:0000256" key="3">
    <source>
        <dbReference type="ARBA" id="ARBA00023219"/>
    </source>
</evidence>
<name>A0A8S5UA78_9CAUD</name>
<evidence type="ECO:0000256" key="2">
    <source>
        <dbReference type="ARBA" id="ARBA00023009"/>
    </source>
</evidence>
<keyword evidence="2" id="KW-1160">Virus entry into host cell</keyword>
<keyword evidence="1" id="KW-0118">Viral capsid assembly</keyword>
<keyword evidence="1" id="KW-1188">Viral release from host cell</keyword>
<dbReference type="Gene3D" id="3.40.140.120">
    <property type="match status" value="1"/>
</dbReference>
<sequence length="426" mass="47015">MANAFVRGVRTLAGVKRSVPAAANVVTLESVGLGGALVDTSAPAAMKLSAVARCVEVLSGDIAKLPAFVFDRNSKERVEHPLLEILNLRSCPQQTAFDARKTAEAGALLGGDGCMWIIRDRSSLQPVRLIGLPWDAVRPYLDTSGELWYQVTDPYTGRIHQKVNRMDMVHVVSYSRNGWSGVSVLERASEVIAGSRAAQAYNAAYYINGGQPGGVLETDTDISGTMEVANPDGTARKVNIKDRIREEWEARHAGPANANRVAVLDNGLKYHTLSISQRDAQFVESAELSIRDIARFFGVPLYKLQEGKQSYNSNEQNAIEYATGTLQPIVTAWEQELTYKLLPRSERDRGLEIRLNMMAELRGDSASRAKWYRDMREAGAFSVNDIRDLEDMPHVEGGDEYLANLNYVPLSVWKELALRKNKGGDT</sequence>
<dbReference type="InterPro" id="IPR006427">
    <property type="entry name" value="Portal_HK97"/>
</dbReference>
<dbReference type="Gene3D" id="1.20.1270.210">
    <property type="match status" value="1"/>
</dbReference>
<dbReference type="InterPro" id="IPR006944">
    <property type="entry name" value="Phage/GTA_portal"/>
</dbReference>
<reference evidence="4" key="1">
    <citation type="journal article" date="2021" name="Proc. Natl. Acad. Sci. U.S.A.">
        <title>A Catalog of Tens of Thousands of Viruses from Human Metagenomes Reveals Hidden Associations with Chronic Diseases.</title>
        <authorList>
            <person name="Tisza M.J."/>
            <person name="Buck C.B."/>
        </authorList>
    </citation>
    <scope>NUCLEOTIDE SEQUENCE</scope>
    <source>
        <strain evidence="4">Ctij073</strain>
    </source>
</reference>